<evidence type="ECO:0000259" key="3">
    <source>
        <dbReference type="Pfam" id="PF05569"/>
    </source>
</evidence>
<keyword evidence="2" id="KW-0472">Membrane</keyword>
<feature type="transmembrane region" description="Helical" evidence="2">
    <location>
        <begin position="47"/>
        <end position="67"/>
    </location>
</feature>
<dbReference type="SUPFAM" id="SSF49464">
    <property type="entry name" value="Carboxypeptidase regulatory domain-like"/>
    <property type="match status" value="3"/>
</dbReference>
<reference evidence="4 5" key="1">
    <citation type="submission" date="2019-02" db="EMBL/GenBank/DDBJ databases">
        <title>Deep-cultivation of Planctomycetes and their phenomic and genomic characterization uncovers novel biology.</title>
        <authorList>
            <person name="Wiegand S."/>
            <person name="Jogler M."/>
            <person name="Boedeker C."/>
            <person name="Pinto D."/>
            <person name="Vollmers J."/>
            <person name="Rivas-Marin E."/>
            <person name="Kohn T."/>
            <person name="Peeters S.H."/>
            <person name="Heuer A."/>
            <person name="Rast P."/>
            <person name="Oberbeckmann S."/>
            <person name="Bunk B."/>
            <person name="Jeske O."/>
            <person name="Meyerdierks A."/>
            <person name="Storesund J.E."/>
            <person name="Kallscheuer N."/>
            <person name="Luecker S."/>
            <person name="Lage O.M."/>
            <person name="Pohl T."/>
            <person name="Merkel B.J."/>
            <person name="Hornburger P."/>
            <person name="Mueller R.-W."/>
            <person name="Bruemmer F."/>
            <person name="Labrenz M."/>
            <person name="Spormann A.M."/>
            <person name="Op den Camp H."/>
            <person name="Overmann J."/>
            <person name="Amann R."/>
            <person name="Jetten M.S.M."/>
            <person name="Mascher T."/>
            <person name="Medema M.H."/>
            <person name="Devos D.P."/>
            <person name="Kaster A.-K."/>
            <person name="Ovreas L."/>
            <person name="Rohde M."/>
            <person name="Galperin M.Y."/>
            <person name="Jogler C."/>
        </authorList>
    </citation>
    <scope>NUCLEOTIDE SEQUENCE [LARGE SCALE GENOMIC DNA]</scope>
    <source>
        <strain evidence="4 5">TBK1r</strain>
    </source>
</reference>
<feature type="transmembrane region" description="Helical" evidence="2">
    <location>
        <begin position="279"/>
        <end position="300"/>
    </location>
</feature>
<feature type="compositionally biased region" description="Polar residues" evidence="1">
    <location>
        <begin position="412"/>
        <end position="426"/>
    </location>
</feature>
<keyword evidence="2" id="KW-0812">Transmembrane</keyword>
<dbReference type="SUPFAM" id="SSF49452">
    <property type="entry name" value="Starch-binding domain-like"/>
    <property type="match status" value="1"/>
</dbReference>
<gene>
    <name evidence="4" type="primary">blaR1_1</name>
    <name evidence="4" type="ORF">TBK1r_28690</name>
</gene>
<name>A0ABX5XTF7_9BACT</name>
<dbReference type="PANTHER" id="PTHR34978:SF3">
    <property type="entry name" value="SLR0241 PROTEIN"/>
    <property type="match status" value="1"/>
</dbReference>
<dbReference type="InterPro" id="IPR052173">
    <property type="entry name" value="Beta-lactam_resp_regulator"/>
</dbReference>
<dbReference type="Pfam" id="PF05569">
    <property type="entry name" value="Peptidase_M56"/>
    <property type="match status" value="1"/>
</dbReference>
<sequence>MSDRVNHWLIDSPLSLCLVVIVQIAVVSVIAWLVAARIKRVDAGRTYAVWLTAACLTLGILPAHLLLGGWKIPLASAEVDVARQSIGTDQRARRNDGRAMQPMAVIPSPLEREEDSTLADLTTQPNRLSTALPATSSSAFTSAGEDVLLGRTSDLRSSATIDRKLDGSTTLTVFVWIYVAGFVWVALRFSAGMIRLRVAAAKGQRVDPQFVALANDIAERIGLTRVPLIVRTDRTSMPLVFGLFRFTVLVPRQFESWSDDEIRSTLFHELMHVRRHDGAVQLIASMNLMLYWFHPAVWLIDRRLSESREWATDRDVLIATSENYSGLSSGRYAESLLNIVSRFRSEGTTTQLSNRSAIAMSRHTQIEDRLTLILNGVPGLSRWRIASLRLMVALLAVAAIATTVRLEHSIAQGTPDQQTQSGSADTGQAEADNAGPVYEPIRPDDNDLIARVLGSKPTLAEPDDYAVIVNVSGTVLSPDGQPVSGAAVVLRESSGHRVSRDPQKYLYSVDRDLIRAPDVIGRTDTNASGEFEFAAVKAPAFPNDRTDRWVGSLVAAMPGAGVATLQLIIEKSNPKPVEAITLQLAKTNSISGRFVTPDGQPLGGAIVNLTGLYAPTADPWDAPERFELLMSQLTPKTITDNSGYFEFENIPVGLIASIEASHDDWEDGYAAIRTSDDVAIGKFERPNPRLPSGEVVESPATVVADPGYTLVGNVSDERGAGIAGVSVYPSSSVDRDETDSDGNFRFRVATHLIKYYFDRDDRPMKFSVVTPEESPFLLKQIELSKEQVTGKEPINVVLPRAVAISGKMVDASGTPVKGISIRSLDGPAPYGAVSKENGTFSLKLPLGEHLLVMTTREPGYAIPSSSYGMTKEEAASLPHRKITITDFVPRELEPIVVPKLATYQVIVSLPDGKPAVGASVILRDEATASTNAPEFDRAPRIVDKSEAETTNSLGRATLVPQGVTSPKAFIDVKYLRDDAAFDGTVKLSEAKDGVVHLVLQSSAIVEGRVLLDGKPVAGARMQVSLTKPIQRTANGMTMTVIQSKGHQFVTTDSEGVYRASVPAGERVSVSLNRVPSLSVGAGIGYNAQPASDGKLIVKDFELIRGDQEIAGRVIDADGNPVAKAMVSIRRDRNVIPNFWVDHDRESQSTTDANGRFHLKKVPQGNYQLMVRGPRGASSVSSSRISTMVPVSTGEMNLDISLNLPSAPPIQRLIPVEITPRR</sequence>
<keyword evidence="5" id="KW-1185">Reference proteome</keyword>
<evidence type="ECO:0000313" key="5">
    <source>
        <dbReference type="Proteomes" id="UP000318081"/>
    </source>
</evidence>
<dbReference type="RefSeq" id="WP_145211474.1">
    <property type="nucleotide sequence ID" value="NZ_CP036432.1"/>
</dbReference>
<keyword evidence="2" id="KW-1133">Transmembrane helix</keyword>
<evidence type="ECO:0000313" key="4">
    <source>
        <dbReference type="EMBL" id="QDV83926.1"/>
    </source>
</evidence>
<evidence type="ECO:0000256" key="1">
    <source>
        <dbReference type="SAM" id="MobiDB-lite"/>
    </source>
</evidence>
<dbReference type="InterPro" id="IPR008756">
    <property type="entry name" value="Peptidase_M56"/>
</dbReference>
<feature type="domain" description="Peptidase M56" evidence="3">
    <location>
        <begin position="132"/>
        <end position="371"/>
    </location>
</feature>
<protein>
    <submittedName>
        <fullName evidence="4">Regulatory protein BlaR1</fullName>
    </submittedName>
</protein>
<dbReference type="EMBL" id="CP036432">
    <property type="protein sequence ID" value="QDV83926.1"/>
    <property type="molecule type" value="Genomic_DNA"/>
</dbReference>
<dbReference type="PANTHER" id="PTHR34978">
    <property type="entry name" value="POSSIBLE SENSOR-TRANSDUCER PROTEIN BLAR"/>
    <property type="match status" value="1"/>
</dbReference>
<accession>A0ABX5XTF7</accession>
<organism evidence="4 5">
    <name type="scientific">Stieleria magnilauensis</name>
    <dbReference type="NCBI Taxonomy" id="2527963"/>
    <lineage>
        <taxon>Bacteria</taxon>
        <taxon>Pseudomonadati</taxon>
        <taxon>Planctomycetota</taxon>
        <taxon>Planctomycetia</taxon>
        <taxon>Pirellulales</taxon>
        <taxon>Pirellulaceae</taxon>
        <taxon>Stieleria</taxon>
    </lineage>
</organism>
<dbReference type="CDD" id="cd07341">
    <property type="entry name" value="M56_BlaR1_MecR1_like"/>
    <property type="match status" value="1"/>
</dbReference>
<feature type="transmembrane region" description="Helical" evidence="2">
    <location>
        <begin position="167"/>
        <end position="187"/>
    </location>
</feature>
<dbReference type="Proteomes" id="UP000318081">
    <property type="component" value="Chromosome"/>
</dbReference>
<dbReference type="InterPro" id="IPR013784">
    <property type="entry name" value="Carb-bd-like_fold"/>
</dbReference>
<feature type="region of interest" description="Disordered" evidence="1">
    <location>
        <begin position="412"/>
        <end position="440"/>
    </location>
</feature>
<dbReference type="Pfam" id="PF13620">
    <property type="entry name" value="CarboxypepD_reg"/>
    <property type="match status" value="1"/>
</dbReference>
<proteinExistence type="predicted"/>
<dbReference type="InterPro" id="IPR008969">
    <property type="entry name" value="CarboxyPept-like_regulatory"/>
</dbReference>
<dbReference type="Gene3D" id="2.60.40.1120">
    <property type="entry name" value="Carboxypeptidase-like, regulatory domain"/>
    <property type="match status" value="1"/>
</dbReference>
<feature type="transmembrane region" description="Helical" evidence="2">
    <location>
        <begin position="12"/>
        <end position="35"/>
    </location>
</feature>
<evidence type="ECO:0000256" key="2">
    <source>
        <dbReference type="SAM" id="Phobius"/>
    </source>
</evidence>